<sequence>MWRKKSKSKPLPADEAPATSSASNGPENHLLSAPPPAYGSESNTHPAPDPAAELTPAFGNLNLNTAPAGAQDKQPNEDTNGGGGGKAAAATATELNGDVLVKLREKRWAVYVGRAVDRYVAWWRSFVPDMLREKDMVDPDEERKDRFEGFTRSEPMVWNADMLPPLDVLLVWHAHMLNPRLYLEDCIRYGHGALWTGGMPWAVINKAIAGATFQYVVSSACTEQWKARTNLEWRNEDDADTRDVRCPACPATVTIPWTTCGQPQDYSGTKRPGIVGEGYGDGQLSYLCPACNLTITHDALRVAKFRNDIQFSIKSDWAMPGTILDLKTGIPKRLNLGDSNVGCPDQLFPTRLARRGLLVEVVEMLKPESATSPSMMAVRDVIEENFTGKFADAKNLREVMDRHGYKKVTDFRLGLEGRRQTRKMMSRYWENASPFAIDLVGCVMRQGMFTEKMCKLNWLHFPTARNLMTGILRKYDRFIEIVALATSTKDKVAVPTLDVDLAWHTHQLSPQHYFDYTVQKVEAFVDHNDRVDEDKLSTAFEWTTKTYQEKYGEVYSECKCWYCETIRVMALPAIKMFGMSKEEKLLEEWHASPRSKGVPIPPAAESTHVSSHPAVHTNETTGRSATVRPLRLEYQNRLEETHSKARKRATKTFKADGGKRMGPRGEDKTSFWGKDIAVDGPWASGLAAVSTSAMYPTPPGFVQRGTGAVGSCATGTCGGATGCGSEMLGMCFAGCVG</sequence>
<name>A0A1Q8S3U0_9PEZI</name>
<organism evidence="2 3">
    <name type="scientific">Colletotrichum chlorophyti</name>
    <dbReference type="NCBI Taxonomy" id="708187"/>
    <lineage>
        <taxon>Eukaryota</taxon>
        <taxon>Fungi</taxon>
        <taxon>Dikarya</taxon>
        <taxon>Ascomycota</taxon>
        <taxon>Pezizomycotina</taxon>
        <taxon>Sordariomycetes</taxon>
        <taxon>Hypocreomycetidae</taxon>
        <taxon>Glomerellales</taxon>
        <taxon>Glomerellaceae</taxon>
        <taxon>Colletotrichum</taxon>
    </lineage>
</organism>
<dbReference type="OrthoDB" id="2684236at2759"/>
<dbReference type="Proteomes" id="UP000186583">
    <property type="component" value="Unassembled WGS sequence"/>
</dbReference>
<dbReference type="PANTHER" id="PTHR34365:SF7">
    <property type="entry name" value="GLYCINE-RICH DOMAIN-CONTAINING PROTEIN 1"/>
    <property type="match status" value="1"/>
</dbReference>
<dbReference type="PANTHER" id="PTHR34365">
    <property type="entry name" value="ENOLASE (DUF1399)"/>
    <property type="match status" value="1"/>
</dbReference>
<feature type="compositionally biased region" description="Basic and acidic residues" evidence="1">
    <location>
        <begin position="653"/>
        <end position="668"/>
    </location>
</feature>
<feature type="region of interest" description="Disordered" evidence="1">
    <location>
        <begin position="640"/>
        <end position="668"/>
    </location>
</feature>
<dbReference type="InterPro" id="IPR009836">
    <property type="entry name" value="GRDP-like"/>
</dbReference>
<comment type="caution">
    <text evidence="2">The sequence shown here is derived from an EMBL/GenBank/DDBJ whole genome shotgun (WGS) entry which is preliminary data.</text>
</comment>
<feature type="region of interest" description="Disordered" evidence="1">
    <location>
        <begin position="603"/>
        <end position="624"/>
    </location>
</feature>
<dbReference type="EMBL" id="MPGH01000022">
    <property type="protein sequence ID" value="OLN96095.1"/>
    <property type="molecule type" value="Genomic_DNA"/>
</dbReference>
<proteinExistence type="predicted"/>
<protein>
    <submittedName>
        <fullName evidence="2">Glycine-rich domain-containing protein 1-like protein 2</fullName>
    </submittedName>
</protein>
<gene>
    <name evidence="2" type="ORF">CCHL11_03216</name>
</gene>
<evidence type="ECO:0000313" key="2">
    <source>
        <dbReference type="EMBL" id="OLN96095.1"/>
    </source>
</evidence>
<dbReference type="Pfam" id="PF07173">
    <property type="entry name" value="GRDP-like"/>
    <property type="match status" value="1"/>
</dbReference>
<dbReference type="AlphaFoldDB" id="A0A1Q8S3U0"/>
<feature type="region of interest" description="Disordered" evidence="1">
    <location>
        <begin position="1"/>
        <end position="88"/>
    </location>
</feature>
<accession>A0A1Q8S3U0</accession>
<keyword evidence="3" id="KW-1185">Reference proteome</keyword>
<dbReference type="STRING" id="708187.A0A1Q8S3U0"/>
<evidence type="ECO:0000313" key="3">
    <source>
        <dbReference type="Proteomes" id="UP000186583"/>
    </source>
</evidence>
<evidence type="ECO:0000256" key="1">
    <source>
        <dbReference type="SAM" id="MobiDB-lite"/>
    </source>
</evidence>
<reference evidence="2 3" key="1">
    <citation type="submission" date="2016-11" db="EMBL/GenBank/DDBJ databases">
        <title>Draft Genome Assembly of Colletotrichum chlorophyti a pathogen of herbaceous plants.</title>
        <authorList>
            <person name="Gan P."/>
            <person name="Narusaka M."/>
            <person name="Tsushima A."/>
            <person name="Narusaka Y."/>
            <person name="Takano Y."/>
            <person name="Shirasu K."/>
        </authorList>
    </citation>
    <scope>NUCLEOTIDE SEQUENCE [LARGE SCALE GENOMIC DNA]</scope>
    <source>
        <strain evidence="2 3">NTL11</strain>
    </source>
</reference>